<name>A0A1H1ZSD0_MUCMA</name>
<reference evidence="2 3" key="1">
    <citation type="submission" date="2016-10" db="EMBL/GenBank/DDBJ databases">
        <authorList>
            <person name="de Groot N.N."/>
        </authorList>
    </citation>
    <scope>NUCLEOTIDE SEQUENCE [LARGE SCALE GENOMIC DNA]</scope>
    <source>
        <strain evidence="2 3">MP1X4</strain>
    </source>
</reference>
<keyword evidence="3" id="KW-1185">Reference proteome</keyword>
<dbReference type="AlphaFoldDB" id="A0A1H1ZSD0"/>
<dbReference type="EMBL" id="LT629740">
    <property type="protein sequence ID" value="SDT36176.1"/>
    <property type="molecule type" value="Genomic_DNA"/>
</dbReference>
<evidence type="ECO:0000256" key="1">
    <source>
        <dbReference type="SAM" id="SignalP"/>
    </source>
</evidence>
<dbReference type="InterPro" id="IPR029062">
    <property type="entry name" value="Class_I_gatase-like"/>
</dbReference>
<dbReference type="Proteomes" id="UP000199679">
    <property type="component" value="Chromosome I"/>
</dbReference>
<accession>A0A1H1ZSD0</accession>
<evidence type="ECO:0000313" key="3">
    <source>
        <dbReference type="Proteomes" id="UP000199679"/>
    </source>
</evidence>
<dbReference type="SUPFAM" id="SSF52317">
    <property type="entry name" value="Class I glutamine amidotransferase-like"/>
    <property type="match status" value="1"/>
</dbReference>
<keyword evidence="1" id="KW-0732">Signal</keyword>
<dbReference type="GO" id="GO:0016787">
    <property type="term" value="F:hydrolase activity"/>
    <property type="evidence" value="ECO:0007669"/>
    <property type="project" value="UniProtKB-KW"/>
</dbReference>
<protein>
    <submittedName>
        <fullName evidence="2">Unsaturated rhamnogalacturonyl hydrolase</fullName>
    </submittedName>
</protein>
<feature type="chain" id="PRO_5009268042" evidence="1">
    <location>
        <begin position="21"/>
        <end position="262"/>
    </location>
</feature>
<dbReference type="OrthoDB" id="6381507at2"/>
<organism evidence="2 3">
    <name type="scientific">Mucilaginibacter mallensis</name>
    <dbReference type="NCBI Taxonomy" id="652787"/>
    <lineage>
        <taxon>Bacteria</taxon>
        <taxon>Pseudomonadati</taxon>
        <taxon>Bacteroidota</taxon>
        <taxon>Sphingobacteriia</taxon>
        <taxon>Sphingobacteriales</taxon>
        <taxon>Sphingobacteriaceae</taxon>
        <taxon>Mucilaginibacter</taxon>
    </lineage>
</organism>
<keyword evidence="2" id="KW-0378">Hydrolase</keyword>
<proteinExistence type="predicted"/>
<gene>
    <name evidence="2" type="ORF">SAMN05216490_3216</name>
</gene>
<sequence>MKKLITAIIILLVFNMTAKAQSKLVTLDSYFNDEHRMDAVGALESYHYKWEETDNNGFSILADVFKKHGAALTTLYTAPTAENLKKTAIYIIVDPDTKKESPNPKYIFPDNVQVISEWVKNGGVLLLMANDSANVELPHFNTLAKKFGMHFTDDLISHVINDQHFEDGAIPTENHPIFKTSTKLFMKDACAITVSGPAKAELWSGKSIIMASATYGKGVVLAVGDPWLYNEYVNGRLPAGFTNDKGADDLVVWLLSKAADKK</sequence>
<evidence type="ECO:0000313" key="2">
    <source>
        <dbReference type="EMBL" id="SDT36176.1"/>
    </source>
</evidence>
<dbReference type="STRING" id="652787.SAMN05216490_3216"/>
<feature type="signal peptide" evidence="1">
    <location>
        <begin position="1"/>
        <end position="20"/>
    </location>
</feature>
<dbReference type="Gene3D" id="3.40.50.880">
    <property type="match status" value="1"/>
</dbReference>
<dbReference type="RefSeq" id="WP_091374989.1">
    <property type="nucleotide sequence ID" value="NZ_LT629740.1"/>
</dbReference>